<gene>
    <name evidence="2" type="ORF">HSR121_1744</name>
</gene>
<evidence type="ECO:0000313" key="2">
    <source>
        <dbReference type="EMBL" id="QSG06079.1"/>
    </source>
</evidence>
<dbReference type="RefSeq" id="WP_229112467.1">
    <property type="nucleotide sequence ID" value="NZ_CP064787.1"/>
</dbReference>
<reference evidence="2" key="1">
    <citation type="submission" date="2020-11" db="EMBL/GenBank/DDBJ databases">
        <title>Carbohydrate-dependent, anaerobic sulfur respiration: A novel catabolism in halophilic archaea.</title>
        <authorList>
            <person name="Sorokin D.Y."/>
            <person name="Messina E."/>
            <person name="Smedile F."/>
            <person name="La Cono V."/>
            <person name="Hallsworth J.E."/>
            <person name="Yakimov M.M."/>
        </authorList>
    </citation>
    <scope>NUCLEOTIDE SEQUENCE</scope>
    <source>
        <strain evidence="2">HSR12-1</strain>
    </source>
</reference>
<feature type="region of interest" description="Disordered" evidence="1">
    <location>
        <begin position="49"/>
        <end position="69"/>
    </location>
</feature>
<protein>
    <submittedName>
        <fullName evidence="2">Uncharacterized protein</fullName>
    </submittedName>
</protein>
<evidence type="ECO:0000256" key="1">
    <source>
        <dbReference type="SAM" id="MobiDB-lite"/>
    </source>
</evidence>
<proteinExistence type="predicted"/>
<organism evidence="2 3">
    <name type="scientific">Halapricum desulfuricans</name>
    <dbReference type="NCBI Taxonomy" id="2841257"/>
    <lineage>
        <taxon>Archaea</taxon>
        <taxon>Methanobacteriati</taxon>
        <taxon>Methanobacteriota</taxon>
        <taxon>Stenosarchaea group</taxon>
        <taxon>Halobacteria</taxon>
        <taxon>Halobacteriales</taxon>
        <taxon>Haloarculaceae</taxon>
        <taxon>Halapricum</taxon>
    </lineage>
</organism>
<evidence type="ECO:0000313" key="3">
    <source>
        <dbReference type="Proteomes" id="UP000663525"/>
    </source>
</evidence>
<dbReference type="Proteomes" id="UP000663525">
    <property type="component" value="Chromosome"/>
</dbReference>
<accession>A0A897N4T6</accession>
<dbReference type="GeneID" id="68855332"/>
<sequence>MTQWEQYVSYFCRHLDCGEQCINLIHSPFAQTKQCRECYEKHDPDKLTPLSTHLPESHRGETHVPASSD</sequence>
<dbReference type="EMBL" id="CP064787">
    <property type="protein sequence ID" value="QSG06079.1"/>
    <property type="molecule type" value="Genomic_DNA"/>
</dbReference>
<dbReference type="AlphaFoldDB" id="A0A897N4T6"/>
<name>A0A897N4T6_9EURY</name>